<reference evidence="1 2" key="1">
    <citation type="submission" date="2016-06" db="EMBL/GenBank/DDBJ databases">
        <title>Comparative genomics of the ectomycorrhizal sister species Rhizopogon vinicolor and Rhizopogon vesiculosus (Basidiomycota: Boletales) reveals a divergence of the mating type B locus.</title>
        <authorList>
            <consortium name="DOE Joint Genome Institute"/>
            <person name="Mujic A.B."/>
            <person name="Kuo A."/>
            <person name="Tritt A."/>
            <person name="Lipzen A."/>
            <person name="Chen C."/>
            <person name="Johnson J."/>
            <person name="Sharma A."/>
            <person name="Barry K."/>
            <person name="Grigoriev I.V."/>
            <person name="Spatafora J.W."/>
        </authorList>
    </citation>
    <scope>NUCLEOTIDE SEQUENCE [LARGE SCALE GENOMIC DNA]</scope>
    <source>
        <strain evidence="1 2">AM-OR11-026</strain>
    </source>
</reference>
<name>A0A1B7MHD5_9AGAM</name>
<dbReference type="Proteomes" id="UP000092154">
    <property type="component" value="Unassembled WGS sequence"/>
</dbReference>
<dbReference type="OrthoDB" id="542013at2759"/>
<protein>
    <submittedName>
        <fullName evidence="1">Uncharacterized protein</fullName>
    </submittedName>
</protein>
<dbReference type="EMBL" id="KV449156">
    <property type="protein sequence ID" value="OAX32012.1"/>
    <property type="molecule type" value="Genomic_DNA"/>
</dbReference>
<evidence type="ECO:0000313" key="1">
    <source>
        <dbReference type="EMBL" id="OAX32012.1"/>
    </source>
</evidence>
<accession>A0A1B7MHD5</accession>
<evidence type="ECO:0000313" key="2">
    <source>
        <dbReference type="Proteomes" id="UP000092154"/>
    </source>
</evidence>
<sequence>MVIISSDGHYRVNPTEEVKVSVKPLDTLSTKEWSIPKDMELRYFESRCKDL</sequence>
<proteinExistence type="predicted"/>
<organism evidence="1 2">
    <name type="scientific">Rhizopogon vinicolor AM-OR11-026</name>
    <dbReference type="NCBI Taxonomy" id="1314800"/>
    <lineage>
        <taxon>Eukaryota</taxon>
        <taxon>Fungi</taxon>
        <taxon>Dikarya</taxon>
        <taxon>Basidiomycota</taxon>
        <taxon>Agaricomycotina</taxon>
        <taxon>Agaricomycetes</taxon>
        <taxon>Agaricomycetidae</taxon>
        <taxon>Boletales</taxon>
        <taxon>Suillineae</taxon>
        <taxon>Rhizopogonaceae</taxon>
        <taxon>Rhizopogon</taxon>
    </lineage>
</organism>
<keyword evidence="2" id="KW-1185">Reference proteome</keyword>
<dbReference type="AlphaFoldDB" id="A0A1B7MHD5"/>
<dbReference type="InParanoid" id="A0A1B7MHD5"/>
<gene>
    <name evidence="1" type="ORF">K503DRAFT_777084</name>
</gene>